<protein>
    <submittedName>
        <fullName evidence="3">Uncharacterized protein</fullName>
    </submittedName>
</protein>
<accession>A0A1S1JXW3</accession>
<dbReference type="OrthoDB" id="4568724at2"/>
<feature type="compositionally biased region" description="Basic and acidic residues" evidence="1">
    <location>
        <begin position="101"/>
        <end position="111"/>
    </location>
</feature>
<feature type="compositionally biased region" description="Low complexity" evidence="1">
    <location>
        <begin position="152"/>
        <end position="164"/>
    </location>
</feature>
<keyword evidence="2" id="KW-0732">Signal</keyword>
<comment type="caution">
    <text evidence="3">The sequence shown here is derived from an EMBL/GenBank/DDBJ whole genome shotgun (WGS) entry which is preliminary data.</text>
</comment>
<reference evidence="3 4" key="1">
    <citation type="submission" date="2016-10" db="EMBL/GenBank/DDBJ databases">
        <title>Evaluation of Human, Animal and Environmental Mycobacterium chelonae Isolates by Core Genome Phylogenomic Analysis, Targeted Gene Comparison, and Anti-microbial Susceptibility Patterns: A Tale of Mistaken Identities.</title>
        <authorList>
            <person name="Fogelson S.B."/>
            <person name="Camus A.C."/>
            <person name="Lorenz W."/>
            <person name="Vasireddy R."/>
            <person name="Vasireddy S."/>
            <person name="Smith T."/>
            <person name="Brown-Elliott B.A."/>
            <person name="Wallace R.J.Jr."/>
            <person name="Hasan N.A."/>
            <person name="Reischl U."/>
            <person name="Sanchez S."/>
        </authorList>
    </citation>
    <scope>NUCLEOTIDE SEQUENCE [LARGE SCALE GENOMIC DNA]</scope>
    <source>
        <strain evidence="3 4">24999</strain>
    </source>
</reference>
<dbReference type="Proteomes" id="UP000179636">
    <property type="component" value="Unassembled WGS sequence"/>
</dbReference>
<feature type="region of interest" description="Disordered" evidence="1">
    <location>
        <begin position="152"/>
        <end position="179"/>
    </location>
</feature>
<sequence>MARLSVWLGAGAVAAGVSAAMVAGADVAHADTASNSDGAKASESASSAGPSNKANRAGPRRSPHRIRHSSQSTAADQDVTGRKATKPVKVSQVSRPGRATEPGDRGRETRTAQRKNALASFISKTEAGTAPARPVKPVGEAEPDIAAETVSAAATAPEVEATETGSAAVESDEQQAASPLQRRIFERAAASQSAADPQPAAPTTPVSATAAPALSLPEQIQSFVFDFVGVAVTAIAGPPVVPAGSNVTVRSSSLEITEGRNVPANWYYPEGDEPPERIILLQHGFLGVSAMYSYTAANLAERTNSVVVVPTYSSNRFVRDGFWLGDDQVYRATAELFLGEREALTASAQAAGYAARYGADVPLPETFVLVGHSLGAGVVAGAAGYYADAIKSTGAENHLAGVVLLDGAPPENVLPDALDKLDGLGTYVPVMELGAPKEFRRVDAALIEHRPDMFNGVVLADGQHLDAMQGGSPVIQLLSYLFYGFSTAPNKAASQTLITGWVDDMFAGRIDASTGACEGADCSGIYGAPGQTLDLPTPAGPTSAVVIGGSAPTPVTTEFQPMLATALVGPRPSIALLA</sequence>
<keyword evidence="4" id="KW-1185">Reference proteome</keyword>
<feature type="compositionally biased region" description="Low complexity" evidence="1">
    <location>
        <begin position="36"/>
        <end position="51"/>
    </location>
</feature>
<feature type="signal peptide" evidence="2">
    <location>
        <begin position="1"/>
        <end position="19"/>
    </location>
</feature>
<dbReference type="SUPFAM" id="SSF53474">
    <property type="entry name" value="alpha/beta-Hydrolases"/>
    <property type="match status" value="1"/>
</dbReference>
<dbReference type="AlphaFoldDB" id="A0A1S1JXW3"/>
<evidence type="ECO:0000256" key="2">
    <source>
        <dbReference type="SAM" id="SignalP"/>
    </source>
</evidence>
<feature type="region of interest" description="Disordered" evidence="1">
    <location>
        <begin position="32"/>
        <end position="113"/>
    </location>
</feature>
<evidence type="ECO:0000256" key="1">
    <source>
        <dbReference type="SAM" id="MobiDB-lite"/>
    </source>
</evidence>
<organism evidence="3 4">
    <name type="scientific">Mycobacterium syngnathidarum</name>
    <dbReference type="NCBI Taxonomy" id="1908205"/>
    <lineage>
        <taxon>Bacteria</taxon>
        <taxon>Bacillati</taxon>
        <taxon>Actinomycetota</taxon>
        <taxon>Actinomycetes</taxon>
        <taxon>Mycobacteriales</taxon>
        <taxon>Mycobacteriaceae</taxon>
        <taxon>Mycobacterium</taxon>
    </lineage>
</organism>
<name>A0A1S1JXW3_9MYCO</name>
<dbReference type="Gene3D" id="3.40.50.1820">
    <property type="entry name" value="alpha/beta hydrolase"/>
    <property type="match status" value="1"/>
</dbReference>
<feature type="chain" id="PRO_5038422106" evidence="2">
    <location>
        <begin position="20"/>
        <end position="578"/>
    </location>
</feature>
<dbReference type="STRING" id="1908205.BKG60_02675"/>
<evidence type="ECO:0000313" key="4">
    <source>
        <dbReference type="Proteomes" id="UP000179636"/>
    </source>
</evidence>
<proteinExistence type="predicted"/>
<evidence type="ECO:0000313" key="3">
    <source>
        <dbReference type="EMBL" id="OHT93613.1"/>
    </source>
</evidence>
<gene>
    <name evidence="3" type="ORF">BKG61_20910</name>
</gene>
<dbReference type="GO" id="GO:0003824">
    <property type="term" value="F:catalytic activity"/>
    <property type="evidence" value="ECO:0007669"/>
    <property type="project" value="UniProtKB-ARBA"/>
</dbReference>
<dbReference type="InterPro" id="IPR029058">
    <property type="entry name" value="AB_hydrolase_fold"/>
</dbReference>
<dbReference type="EMBL" id="MLHV01000021">
    <property type="protein sequence ID" value="OHT93613.1"/>
    <property type="molecule type" value="Genomic_DNA"/>
</dbReference>
<feature type="compositionally biased region" description="Basic residues" evidence="1">
    <location>
        <begin position="58"/>
        <end position="68"/>
    </location>
</feature>